<dbReference type="Proteomes" id="UP000032142">
    <property type="component" value="Unassembled WGS sequence"/>
</dbReference>
<name>A0A0B0MF63_GOSAR</name>
<organism evidence="2 3">
    <name type="scientific">Gossypium arboreum</name>
    <name type="common">Tree cotton</name>
    <name type="synonym">Gossypium nanking</name>
    <dbReference type="NCBI Taxonomy" id="29729"/>
    <lineage>
        <taxon>Eukaryota</taxon>
        <taxon>Viridiplantae</taxon>
        <taxon>Streptophyta</taxon>
        <taxon>Embryophyta</taxon>
        <taxon>Tracheophyta</taxon>
        <taxon>Spermatophyta</taxon>
        <taxon>Magnoliopsida</taxon>
        <taxon>eudicotyledons</taxon>
        <taxon>Gunneridae</taxon>
        <taxon>Pentapetalae</taxon>
        <taxon>rosids</taxon>
        <taxon>malvids</taxon>
        <taxon>Malvales</taxon>
        <taxon>Malvaceae</taxon>
        <taxon>Malvoideae</taxon>
        <taxon>Gossypium</taxon>
    </lineage>
</organism>
<feature type="region of interest" description="Disordered" evidence="1">
    <location>
        <begin position="1"/>
        <end position="34"/>
    </location>
</feature>
<proteinExistence type="predicted"/>
<evidence type="ECO:0000313" key="3">
    <source>
        <dbReference type="Proteomes" id="UP000032142"/>
    </source>
</evidence>
<sequence length="58" mass="7071">MHPTYEEKRKKEAFSSLQFGPSTKNSPFSPKNQKNFYSYQERKMLRRLWDVKISSWVQ</sequence>
<keyword evidence="3" id="KW-1185">Reference proteome</keyword>
<dbReference type="EMBL" id="JRRC01077331">
    <property type="protein sequence ID" value="KHF99409.1"/>
    <property type="molecule type" value="Genomic_DNA"/>
</dbReference>
<reference evidence="3" key="1">
    <citation type="submission" date="2014-09" db="EMBL/GenBank/DDBJ databases">
        <authorList>
            <person name="Mudge J."/>
            <person name="Ramaraj T."/>
            <person name="Lindquist I.E."/>
            <person name="Bharti A.K."/>
            <person name="Sundararajan A."/>
            <person name="Cameron C.T."/>
            <person name="Woodward J.E."/>
            <person name="May G.D."/>
            <person name="Brubaker C."/>
            <person name="Broadhvest J."/>
            <person name="Wilkins T.A."/>
        </authorList>
    </citation>
    <scope>NUCLEOTIDE SEQUENCE</scope>
    <source>
        <strain evidence="3">cv. AKA8401</strain>
    </source>
</reference>
<gene>
    <name evidence="2" type="ORF">F383_38377</name>
</gene>
<feature type="compositionally biased region" description="Polar residues" evidence="1">
    <location>
        <begin position="15"/>
        <end position="34"/>
    </location>
</feature>
<comment type="caution">
    <text evidence="2">The sequence shown here is derived from an EMBL/GenBank/DDBJ whole genome shotgun (WGS) entry which is preliminary data.</text>
</comment>
<dbReference type="AlphaFoldDB" id="A0A0B0MF63"/>
<evidence type="ECO:0000256" key="1">
    <source>
        <dbReference type="SAM" id="MobiDB-lite"/>
    </source>
</evidence>
<protein>
    <submittedName>
        <fullName evidence="2">Uncharacterized protein</fullName>
    </submittedName>
</protein>
<accession>A0A0B0MF63</accession>
<evidence type="ECO:0000313" key="2">
    <source>
        <dbReference type="EMBL" id="KHF99409.1"/>
    </source>
</evidence>
<feature type="compositionally biased region" description="Basic and acidic residues" evidence="1">
    <location>
        <begin position="1"/>
        <end position="13"/>
    </location>
</feature>